<evidence type="ECO:0000256" key="2">
    <source>
        <dbReference type="SAM" id="SignalP"/>
    </source>
</evidence>
<proteinExistence type="predicted"/>
<dbReference type="RefSeq" id="WP_151107837.1">
    <property type="nucleotide sequence ID" value="NZ_WAEM01000005.1"/>
</dbReference>
<dbReference type="NCBIfam" id="TIGR04183">
    <property type="entry name" value="Por_Secre_tail"/>
    <property type="match status" value="1"/>
</dbReference>
<name>A0A7J5AF47_9FLAO</name>
<feature type="signal peptide" evidence="2">
    <location>
        <begin position="1"/>
        <end position="21"/>
    </location>
</feature>
<evidence type="ECO:0000256" key="1">
    <source>
        <dbReference type="ARBA" id="ARBA00022729"/>
    </source>
</evidence>
<feature type="chain" id="PRO_5029879175" evidence="2">
    <location>
        <begin position="22"/>
        <end position="389"/>
    </location>
</feature>
<feature type="domain" description="Outer membrane protein SusF/SusE-like C-terminal" evidence="3">
    <location>
        <begin position="25"/>
        <end position="111"/>
    </location>
</feature>
<evidence type="ECO:0000259" key="3">
    <source>
        <dbReference type="Pfam" id="PF16411"/>
    </source>
</evidence>
<dbReference type="EMBL" id="WAEM01000005">
    <property type="protein sequence ID" value="KAB1155609.1"/>
    <property type="molecule type" value="Genomic_DNA"/>
</dbReference>
<dbReference type="Proteomes" id="UP000490922">
    <property type="component" value="Unassembled WGS sequence"/>
</dbReference>
<dbReference type="InterPro" id="IPR032187">
    <property type="entry name" value="SusF/SusE-like_C"/>
</dbReference>
<dbReference type="Pfam" id="PF18962">
    <property type="entry name" value="Por_Secre_tail"/>
    <property type="match status" value="1"/>
</dbReference>
<sequence length="389" mass="42858">MKFKVGYFAMLLFLISQTHTAQRISIIGSAVGGWTENVNDVDMVTTDNITYTVTNYTFRSGEIKFRENRDWTVNWGGTNFPNGIGIRNTDSNIPVIGGVYTVTFNRTNASYTFIGTAFHTIGIVGPAVNSQLGYAGPEIKMTTNDGINYTLSGFYFSSGNAYFRQDNDQAIVWGVANAFPTGTAVLIGPPLFIPGGEYFVTFNRLTGTYNFSFPSIGILGTALNGYLAEDANLNTTDGFSYSISNLVVVDGTVKFRKDDLWTSNWGANDFPTGKGFQDGPEIPVSKGTYAVNFDRITGNYVFQKTLGTAPFDFVQVKVYPNPTQTNWNFDSTHKAIDYIQLTDALGKTIRTLEPKKNNFSLDTSKLSSGIYFAKVVSNNAMHTFKLIKD</sequence>
<organism evidence="5 6">
    <name type="scientific">Flavobacterium luteum</name>
    <dbReference type="NCBI Taxonomy" id="2026654"/>
    <lineage>
        <taxon>Bacteria</taxon>
        <taxon>Pseudomonadati</taxon>
        <taxon>Bacteroidota</taxon>
        <taxon>Flavobacteriia</taxon>
        <taxon>Flavobacteriales</taxon>
        <taxon>Flavobacteriaceae</taxon>
        <taxon>Flavobacterium</taxon>
    </lineage>
</organism>
<dbReference type="OrthoDB" id="975117at2"/>
<evidence type="ECO:0000259" key="4">
    <source>
        <dbReference type="Pfam" id="PF18962"/>
    </source>
</evidence>
<feature type="domain" description="Secretion system C-terminal sorting" evidence="4">
    <location>
        <begin position="318"/>
        <end position="387"/>
    </location>
</feature>
<protein>
    <submittedName>
        <fullName evidence="5">T9SS type A sorting domain-containing protein</fullName>
    </submittedName>
</protein>
<dbReference type="Gene3D" id="2.60.40.3620">
    <property type="match status" value="1"/>
</dbReference>
<dbReference type="InterPro" id="IPR026444">
    <property type="entry name" value="Secre_tail"/>
</dbReference>
<gene>
    <name evidence="5" type="ORF">F6464_10880</name>
</gene>
<comment type="caution">
    <text evidence="5">The sequence shown here is derived from an EMBL/GenBank/DDBJ whole genome shotgun (WGS) entry which is preliminary data.</text>
</comment>
<dbReference type="Pfam" id="PF16411">
    <property type="entry name" value="SusF_SusE"/>
    <property type="match status" value="1"/>
</dbReference>
<accession>A0A7J5AF47</accession>
<evidence type="ECO:0000313" key="5">
    <source>
        <dbReference type="EMBL" id="KAB1155609.1"/>
    </source>
</evidence>
<dbReference type="AlphaFoldDB" id="A0A7J5AF47"/>
<keyword evidence="1 2" id="KW-0732">Signal</keyword>
<reference evidence="5 6" key="1">
    <citation type="submission" date="2019-09" db="EMBL/GenBank/DDBJ databases">
        <title>Flavobacterium sp. nov., isolated from glacier ice.</title>
        <authorList>
            <person name="Liu Q."/>
        </authorList>
    </citation>
    <scope>NUCLEOTIDE SEQUENCE [LARGE SCALE GENOMIC DNA]</scope>
    <source>
        <strain evidence="5 6">NBRC 112527</strain>
    </source>
</reference>
<keyword evidence="6" id="KW-1185">Reference proteome</keyword>
<evidence type="ECO:0000313" key="6">
    <source>
        <dbReference type="Proteomes" id="UP000490922"/>
    </source>
</evidence>